<dbReference type="RefSeq" id="WP_143732989.1">
    <property type="nucleotide sequence ID" value="NZ_FTPS01000001.1"/>
</dbReference>
<accession>A0A1R3W924</accession>
<dbReference type="Proteomes" id="UP000192455">
    <property type="component" value="Unassembled WGS sequence"/>
</dbReference>
<dbReference type="STRING" id="515897.SAMN05421849_0172"/>
<dbReference type="AlphaFoldDB" id="A0A1R3W924"/>
<keyword evidence="2" id="KW-1185">Reference proteome</keyword>
<name>A0A1R3W924_9RHOB</name>
<dbReference type="EMBL" id="FTPS01000001">
    <property type="protein sequence ID" value="SIT74522.1"/>
    <property type="molecule type" value="Genomic_DNA"/>
</dbReference>
<gene>
    <name evidence="1" type="ORF">SAMN05421849_0172</name>
</gene>
<reference evidence="1 2" key="1">
    <citation type="submission" date="2017-01" db="EMBL/GenBank/DDBJ databases">
        <authorList>
            <person name="Mah S.A."/>
            <person name="Swanson W.J."/>
            <person name="Moy G.W."/>
            <person name="Vacquier V.D."/>
        </authorList>
    </citation>
    <scope>NUCLEOTIDE SEQUENCE [LARGE SCALE GENOMIC DNA]</scope>
    <source>
        <strain evidence="1 2">DSM 21219</strain>
    </source>
</reference>
<evidence type="ECO:0000313" key="1">
    <source>
        <dbReference type="EMBL" id="SIT74522.1"/>
    </source>
</evidence>
<proteinExistence type="predicted"/>
<organism evidence="1 2">
    <name type="scientific">Pontibaca methylaminivorans</name>
    <dbReference type="NCBI Taxonomy" id="515897"/>
    <lineage>
        <taxon>Bacteria</taxon>
        <taxon>Pseudomonadati</taxon>
        <taxon>Pseudomonadota</taxon>
        <taxon>Alphaproteobacteria</taxon>
        <taxon>Rhodobacterales</taxon>
        <taxon>Roseobacteraceae</taxon>
        <taxon>Pontibaca</taxon>
    </lineage>
</organism>
<dbReference type="OrthoDB" id="7875567at2"/>
<sequence length="74" mass="8638">MTRLFAIDEGAFEAMIERMDRIERRLEALKPESEWVSILEYAEAKGVMPRTVRNWIAQGRLEARGSGMAREVRR</sequence>
<evidence type="ECO:0000313" key="2">
    <source>
        <dbReference type="Proteomes" id="UP000192455"/>
    </source>
</evidence>
<protein>
    <recommendedName>
        <fullName evidence="3">Helix-turn-helix domain-containing protein</fullName>
    </recommendedName>
</protein>
<evidence type="ECO:0008006" key="3">
    <source>
        <dbReference type="Google" id="ProtNLM"/>
    </source>
</evidence>